<proteinExistence type="predicted"/>
<protein>
    <submittedName>
        <fullName evidence="1">Erythropoietin</fullName>
    </submittedName>
</protein>
<reference evidence="1" key="1">
    <citation type="submission" date="2023-04" db="EMBL/GenBank/DDBJ databases">
        <title>Chromosome-level genome of Chaenocephalus aceratus.</title>
        <authorList>
            <person name="Park H."/>
        </authorList>
    </citation>
    <scope>NUCLEOTIDE SEQUENCE</scope>
    <source>
        <strain evidence="1">DE</strain>
        <tissue evidence="1">Muscle</tissue>
    </source>
</reference>
<evidence type="ECO:0000313" key="1">
    <source>
        <dbReference type="EMBL" id="KAK1902955.1"/>
    </source>
</evidence>
<name>A0AAD9CJA0_DISEL</name>
<dbReference type="AlphaFoldDB" id="A0AAD9CJA0"/>
<dbReference type="EMBL" id="JASDAP010000005">
    <property type="protein sequence ID" value="KAK1902955.1"/>
    <property type="molecule type" value="Genomic_DNA"/>
</dbReference>
<dbReference type="Proteomes" id="UP001228049">
    <property type="component" value="Unassembled WGS sequence"/>
</dbReference>
<organism evidence="1 2">
    <name type="scientific">Dissostichus eleginoides</name>
    <name type="common">Patagonian toothfish</name>
    <name type="synonym">Dissostichus amissus</name>
    <dbReference type="NCBI Taxonomy" id="100907"/>
    <lineage>
        <taxon>Eukaryota</taxon>
        <taxon>Metazoa</taxon>
        <taxon>Chordata</taxon>
        <taxon>Craniata</taxon>
        <taxon>Vertebrata</taxon>
        <taxon>Euteleostomi</taxon>
        <taxon>Actinopterygii</taxon>
        <taxon>Neopterygii</taxon>
        <taxon>Teleostei</taxon>
        <taxon>Neoteleostei</taxon>
        <taxon>Acanthomorphata</taxon>
        <taxon>Eupercaria</taxon>
        <taxon>Perciformes</taxon>
        <taxon>Notothenioidei</taxon>
        <taxon>Nototheniidae</taxon>
        <taxon>Dissostichus</taxon>
    </lineage>
</organism>
<sequence>MTTAGTYGLHAHCPPALLSSSTTVHPELACRAKGSSRTASLDNPYSYIILDEWERAGGAAKANSTSSDVWGDSAVIDLGKASLICQRRA</sequence>
<keyword evidence="2" id="KW-1185">Reference proteome</keyword>
<comment type="caution">
    <text evidence="1">The sequence shown here is derived from an EMBL/GenBank/DDBJ whole genome shotgun (WGS) entry which is preliminary data.</text>
</comment>
<evidence type="ECO:0000313" key="2">
    <source>
        <dbReference type="Proteomes" id="UP001228049"/>
    </source>
</evidence>
<accession>A0AAD9CJA0</accession>
<gene>
    <name evidence="1" type="ORF">KUDE01_005915</name>
</gene>